<dbReference type="OrthoDB" id="3173471at2"/>
<dbReference type="Proteomes" id="UP000321234">
    <property type="component" value="Unassembled WGS sequence"/>
</dbReference>
<protein>
    <submittedName>
        <fullName evidence="1">Uncharacterized protein</fullName>
    </submittedName>
</protein>
<gene>
    <name evidence="1" type="ORF">FMM08_01520</name>
</gene>
<dbReference type="EMBL" id="VKAC01000001">
    <property type="protein sequence ID" value="TXR57937.1"/>
    <property type="molecule type" value="Genomic_DNA"/>
</dbReference>
<accession>A0A5C8ZJ99</accession>
<sequence length="220" mass="23297">MHRATPLPDELAGRPFRVDEALALGVTRKRLDSADLWAPFRGVRVPVALGWDSVLRGRAGLLVCPPGTILAGLHAVAAAGLRVPVGLPPLDLQPLLVSPPFSTRGWSRQGFAVDTALLPRRVPLTSSDGALRPSDADLWARTVAWPWLPLTPFRRRAYSAGLAIDVADRIGPGTAGALSSAFWRLPPGLRPRAQPLLELVLQDLAADDVGGPSDSGSGRG</sequence>
<reference evidence="1 2" key="1">
    <citation type="submission" date="2019-07" db="EMBL/GenBank/DDBJ databases">
        <title>Quadrisphaera sp. strain DD2A genome sequencing and assembly.</title>
        <authorList>
            <person name="Kim I."/>
        </authorList>
    </citation>
    <scope>NUCLEOTIDE SEQUENCE [LARGE SCALE GENOMIC DNA]</scope>
    <source>
        <strain evidence="1 2">DD2A</strain>
    </source>
</reference>
<dbReference type="AlphaFoldDB" id="A0A5C8ZJ99"/>
<name>A0A5C8ZJ99_9ACTN</name>
<dbReference type="RefSeq" id="WP_147924548.1">
    <property type="nucleotide sequence ID" value="NZ_VKAC01000001.1"/>
</dbReference>
<comment type="caution">
    <text evidence="1">The sequence shown here is derived from an EMBL/GenBank/DDBJ whole genome shotgun (WGS) entry which is preliminary data.</text>
</comment>
<proteinExistence type="predicted"/>
<organism evidence="1 2">
    <name type="scientific">Quadrisphaera setariae</name>
    <dbReference type="NCBI Taxonomy" id="2593304"/>
    <lineage>
        <taxon>Bacteria</taxon>
        <taxon>Bacillati</taxon>
        <taxon>Actinomycetota</taxon>
        <taxon>Actinomycetes</taxon>
        <taxon>Kineosporiales</taxon>
        <taxon>Kineosporiaceae</taxon>
        <taxon>Quadrisphaera</taxon>
    </lineage>
</organism>
<evidence type="ECO:0000313" key="2">
    <source>
        <dbReference type="Proteomes" id="UP000321234"/>
    </source>
</evidence>
<evidence type="ECO:0000313" key="1">
    <source>
        <dbReference type="EMBL" id="TXR57937.1"/>
    </source>
</evidence>
<keyword evidence="2" id="KW-1185">Reference proteome</keyword>